<dbReference type="RefSeq" id="WP_156014868.1">
    <property type="nucleotide sequence ID" value="NZ_CP045484.1"/>
</dbReference>
<dbReference type="Proteomes" id="UP000427373">
    <property type="component" value="Chromosome"/>
</dbReference>
<evidence type="ECO:0000313" key="3">
    <source>
        <dbReference type="Proteomes" id="UP000427373"/>
    </source>
</evidence>
<dbReference type="OrthoDB" id="39562at2157"/>
<dbReference type="KEGG" id="soh:D1869_09405"/>
<keyword evidence="3" id="KW-1185">Reference proteome</keyword>
<dbReference type="EMBL" id="CP045484">
    <property type="protein sequence ID" value="QGR17385.1"/>
    <property type="molecule type" value="Genomic_DNA"/>
</dbReference>
<evidence type="ECO:0000313" key="4">
    <source>
        <dbReference type="Proteomes" id="UP000582213"/>
    </source>
</evidence>
<dbReference type="EMBL" id="JACHFY010000005">
    <property type="protein sequence ID" value="MBB5253597.1"/>
    <property type="molecule type" value="Genomic_DNA"/>
</dbReference>
<protein>
    <submittedName>
        <fullName evidence="2">Uncharacterized protein</fullName>
    </submittedName>
</protein>
<accession>A0A650CI86</accession>
<sequence>MVNYFPYLLNYLNSSEFFPVDQIIPELRPLYSFILAYKFSCQGNLQQASFLLQSARDSPFINPYSLKQHQLHNPQCYDKLFLAVNSFYLPNDPWRNALSAIILETKGYITPNSSFITEGISNALQLINKTISLSPHVIYKLYKAFISRDFDNKHLQLVKDYFKEIEPHFLNYYQALFDLSFYHLSFLKYTDYSPVVATITNFISFGEVDLLSEGVKKISSHLTQTPLAFTDLYFASRDLGILVSEIISSPSFNLEQVDHVRDLSLEALSHAMKELEKHGRERYAISIKVMINRIAGKKTDELLKYFNLMKEIQDVAYKDYIYFLYQGASSKVKEELCNLPELKESCKNLKQGQIL</sequence>
<evidence type="ECO:0000313" key="2">
    <source>
        <dbReference type="EMBL" id="QGR17385.1"/>
    </source>
</evidence>
<reference evidence="1 4" key="2">
    <citation type="submission" date="2020-08" db="EMBL/GenBank/DDBJ databases">
        <title>Genomic Encyclopedia of Type Strains, Phase IV (KMG-IV): sequencing the most valuable type-strain genomes for metagenomic binning, comparative biology and taxonomic classification.</title>
        <authorList>
            <person name="Goeker M."/>
        </authorList>
    </citation>
    <scope>NUCLEOTIDE SEQUENCE [LARGE SCALE GENOMIC DNA]</scope>
    <source>
        <strain evidence="1 4">DSM 12421</strain>
    </source>
</reference>
<dbReference type="AlphaFoldDB" id="A0A650CI86"/>
<evidence type="ECO:0000313" key="1">
    <source>
        <dbReference type="EMBL" id="MBB5253597.1"/>
    </source>
</evidence>
<proteinExistence type="predicted"/>
<reference evidence="2 3" key="1">
    <citation type="submission" date="2019-10" db="EMBL/GenBank/DDBJ databases">
        <title>Genome Sequences from Six Type Strain Members of the Archaeal Family Sulfolobaceae: Acidianus ambivalens, Acidianus infernus, Metallosphaera prunae, Stygiolobus azoricus, Sulfolobus metallicus, and Sulfurisphaera ohwakuensis.</title>
        <authorList>
            <person name="Counts J.A."/>
            <person name="Kelly R.M."/>
        </authorList>
    </citation>
    <scope>NUCLEOTIDE SEQUENCE [LARGE SCALE GENOMIC DNA]</scope>
    <source>
        <strain evidence="2 3">TA-1</strain>
    </source>
</reference>
<dbReference type="Proteomes" id="UP000582213">
    <property type="component" value="Unassembled WGS sequence"/>
</dbReference>
<gene>
    <name evidence="2" type="ORF">D1869_09405</name>
    <name evidence="1" type="ORF">HNQ62_001366</name>
</gene>
<dbReference type="GeneID" id="42801458"/>
<name>A0A650CI86_SULOH</name>
<organism evidence="2 3">
    <name type="scientific">Sulfurisphaera ohwakuensis</name>
    <dbReference type="NCBI Taxonomy" id="69656"/>
    <lineage>
        <taxon>Archaea</taxon>
        <taxon>Thermoproteota</taxon>
        <taxon>Thermoprotei</taxon>
        <taxon>Sulfolobales</taxon>
        <taxon>Sulfolobaceae</taxon>
        <taxon>Sulfurisphaera</taxon>
    </lineage>
</organism>